<dbReference type="EMBL" id="CP065856">
    <property type="protein sequence ID" value="QPV64092.1"/>
    <property type="molecule type" value="Genomic_DNA"/>
</dbReference>
<evidence type="ECO:0000256" key="7">
    <source>
        <dbReference type="SAM" id="Phobius"/>
    </source>
</evidence>
<dbReference type="GeneID" id="60587938"/>
<dbReference type="InterPro" id="IPR022791">
    <property type="entry name" value="L-PG_synthase/AglD"/>
</dbReference>
<feature type="transmembrane region" description="Helical" evidence="7">
    <location>
        <begin position="117"/>
        <end position="144"/>
    </location>
</feature>
<evidence type="ECO:0000313" key="8">
    <source>
        <dbReference type="EMBL" id="QPV64092.1"/>
    </source>
</evidence>
<feature type="transmembrane region" description="Helical" evidence="7">
    <location>
        <begin position="156"/>
        <end position="177"/>
    </location>
</feature>
<keyword evidence="6 7" id="KW-0472">Membrane</keyword>
<dbReference type="NCBIfam" id="TIGR00374">
    <property type="entry name" value="flippase-like domain"/>
    <property type="match status" value="1"/>
</dbReference>
<dbReference type="Pfam" id="PF03706">
    <property type="entry name" value="LPG_synthase_TM"/>
    <property type="match status" value="1"/>
</dbReference>
<evidence type="ECO:0000256" key="3">
    <source>
        <dbReference type="ARBA" id="ARBA00022475"/>
    </source>
</evidence>
<reference evidence="8 9" key="1">
    <citation type="submission" date="2020-12" db="EMBL/GenBank/DDBJ databases">
        <title>Halosimplex halophilum sp. nov. and Halosimplex salinum sp. nov., two new members of the genus Halosimplex.</title>
        <authorList>
            <person name="Cui H.L."/>
        </authorList>
    </citation>
    <scope>NUCLEOTIDE SEQUENCE [LARGE SCALE GENOMIC DNA]</scope>
    <source>
        <strain evidence="8 9">YGH94</strain>
    </source>
</reference>
<keyword evidence="9" id="KW-1185">Reference proteome</keyword>
<sequence>MSRRARLIAGFAVALLAVGGFLWAVGPEAVLAELASADLAVLSVGFLGVVAALAAWSEAVRRLLASTGHSVRGRRYRSAYLSGEFLKQVLPMGQSGGPVLMSYTLSRETAAPYESTLAAASVFAFLNVVASLVLAVAGLALLVATRRGPSGTVLRTVLVAMVAVTAVVLALTSLAAYRRATLERIALGVAAGLRRTVGRVSARAETALAPEPIEDAVERFAGAVDDLTGDRRRVGTAVALAVVGWCCFLLPMYTSFHAIGEPVPYAMVVFVVPVVTLLNVVPLPGGLGGFEVALAGVTAAIAPVDLPTATAAVFLFRLSNYWFVVLLGGLAAASLSVRVSDPPPIVPVEDDEGV</sequence>
<evidence type="ECO:0000256" key="4">
    <source>
        <dbReference type="ARBA" id="ARBA00022692"/>
    </source>
</evidence>
<evidence type="ECO:0000256" key="6">
    <source>
        <dbReference type="ARBA" id="ARBA00023136"/>
    </source>
</evidence>
<feature type="transmembrane region" description="Helical" evidence="7">
    <location>
        <begin position="321"/>
        <end position="339"/>
    </location>
</feature>
<feature type="transmembrane region" description="Helical" evidence="7">
    <location>
        <begin position="237"/>
        <end position="256"/>
    </location>
</feature>
<evidence type="ECO:0000256" key="5">
    <source>
        <dbReference type="ARBA" id="ARBA00022989"/>
    </source>
</evidence>
<dbReference type="Proteomes" id="UP000595001">
    <property type="component" value="Chromosome"/>
</dbReference>
<organism evidence="8 9">
    <name type="scientific">Halosimplex litoreum</name>
    <dbReference type="NCBI Taxonomy" id="1198301"/>
    <lineage>
        <taxon>Archaea</taxon>
        <taxon>Methanobacteriati</taxon>
        <taxon>Methanobacteriota</taxon>
        <taxon>Stenosarchaea group</taxon>
        <taxon>Halobacteria</taxon>
        <taxon>Halobacteriales</taxon>
        <taxon>Haloarculaceae</taxon>
        <taxon>Halosimplex</taxon>
    </lineage>
</organism>
<feature type="transmembrane region" description="Helical" evidence="7">
    <location>
        <begin position="262"/>
        <end position="281"/>
    </location>
</feature>
<evidence type="ECO:0000256" key="2">
    <source>
        <dbReference type="ARBA" id="ARBA00011061"/>
    </source>
</evidence>
<dbReference type="PANTHER" id="PTHR39087:SF2">
    <property type="entry name" value="UPF0104 MEMBRANE PROTEIN MJ1595"/>
    <property type="match status" value="1"/>
</dbReference>
<dbReference type="KEGG" id="hlt:I7X12_05555"/>
<dbReference type="OrthoDB" id="241678at2157"/>
<accession>A0A7T3KW91</accession>
<keyword evidence="5 7" id="KW-1133">Transmembrane helix</keyword>
<gene>
    <name evidence="8" type="ORF">I7X12_05555</name>
</gene>
<comment type="similarity">
    <text evidence="2">Belongs to the UPF0104 family.</text>
</comment>
<dbReference type="PANTHER" id="PTHR39087">
    <property type="entry name" value="UPF0104 MEMBRANE PROTEIN MJ1595"/>
    <property type="match status" value="1"/>
</dbReference>
<dbReference type="RefSeq" id="WP_198062866.1">
    <property type="nucleotide sequence ID" value="NZ_CP065856.1"/>
</dbReference>
<name>A0A7T3KW91_9EURY</name>
<comment type="subcellular location">
    <subcellularLocation>
        <location evidence="1">Cell membrane</location>
        <topology evidence="1">Multi-pass membrane protein</topology>
    </subcellularLocation>
</comment>
<feature type="transmembrane region" description="Helical" evidence="7">
    <location>
        <begin position="34"/>
        <end position="56"/>
    </location>
</feature>
<dbReference type="AlphaFoldDB" id="A0A7T3KW91"/>
<dbReference type="GO" id="GO:0005886">
    <property type="term" value="C:plasma membrane"/>
    <property type="evidence" value="ECO:0007669"/>
    <property type="project" value="UniProtKB-SubCell"/>
</dbReference>
<proteinExistence type="inferred from homology"/>
<protein>
    <submittedName>
        <fullName evidence="8">Flippase-like domain-containing protein</fullName>
    </submittedName>
</protein>
<keyword evidence="3" id="KW-1003">Cell membrane</keyword>
<evidence type="ECO:0000313" key="9">
    <source>
        <dbReference type="Proteomes" id="UP000595001"/>
    </source>
</evidence>
<keyword evidence="4 7" id="KW-0812">Transmembrane</keyword>
<evidence type="ECO:0000256" key="1">
    <source>
        <dbReference type="ARBA" id="ARBA00004651"/>
    </source>
</evidence>